<feature type="transmembrane region" description="Helical" evidence="1">
    <location>
        <begin position="7"/>
        <end position="29"/>
    </location>
</feature>
<evidence type="ECO:0000256" key="1">
    <source>
        <dbReference type="SAM" id="Phobius"/>
    </source>
</evidence>
<dbReference type="AlphaFoldDB" id="A0A852V0G6"/>
<dbReference type="EMBL" id="JACCCO010000001">
    <property type="protein sequence ID" value="NYF40883.1"/>
    <property type="molecule type" value="Genomic_DNA"/>
</dbReference>
<gene>
    <name evidence="2" type="ORF">HDA43_003042</name>
</gene>
<sequence>MGWRRSLWVRLGFVCAFLNCGWLGAGLVFMYSGFRGPMPQAWVNGALVLISLAGILPMMGAVVHSWRRRSGRRDEKDVEPAV</sequence>
<comment type="caution">
    <text evidence="2">The sequence shown here is derived from an EMBL/GenBank/DDBJ whole genome shotgun (WGS) entry which is preliminary data.</text>
</comment>
<keyword evidence="1" id="KW-0472">Membrane</keyword>
<reference evidence="2 3" key="1">
    <citation type="submission" date="2020-07" db="EMBL/GenBank/DDBJ databases">
        <title>Sequencing the genomes of 1000 actinobacteria strains.</title>
        <authorList>
            <person name="Klenk H.-P."/>
        </authorList>
    </citation>
    <scope>NUCLEOTIDE SEQUENCE [LARGE SCALE GENOMIC DNA]</scope>
    <source>
        <strain evidence="2 3">DSM 45763</strain>
    </source>
</reference>
<keyword evidence="1" id="KW-1133">Transmembrane helix</keyword>
<protein>
    <submittedName>
        <fullName evidence="2">Uncharacterized protein</fullName>
    </submittedName>
</protein>
<feature type="transmembrane region" description="Helical" evidence="1">
    <location>
        <begin position="41"/>
        <end position="63"/>
    </location>
</feature>
<keyword evidence="3" id="KW-1185">Reference proteome</keyword>
<evidence type="ECO:0000313" key="2">
    <source>
        <dbReference type="EMBL" id="NYF40883.1"/>
    </source>
</evidence>
<proteinExistence type="predicted"/>
<accession>A0A852V0G6</accession>
<organism evidence="2 3">
    <name type="scientific">Streptosporangium sandarakinum</name>
    <dbReference type="NCBI Taxonomy" id="1260955"/>
    <lineage>
        <taxon>Bacteria</taxon>
        <taxon>Bacillati</taxon>
        <taxon>Actinomycetota</taxon>
        <taxon>Actinomycetes</taxon>
        <taxon>Streptosporangiales</taxon>
        <taxon>Streptosporangiaceae</taxon>
        <taxon>Streptosporangium</taxon>
    </lineage>
</organism>
<evidence type="ECO:0000313" key="3">
    <source>
        <dbReference type="Proteomes" id="UP000576393"/>
    </source>
</evidence>
<name>A0A852V0G6_9ACTN</name>
<dbReference type="Proteomes" id="UP000576393">
    <property type="component" value="Unassembled WGS sequence"/>
</dbReference>
<keyword evidence="1" id="KW-0812">Transmembrane</keyword>